<dbReference type="InterPro" id="IPR007110">
    <property type="entry name" value="Ig-like_dom"/>
</dbReference>
<keyword evidence="4" id="KW-0472">Membrane</keyword>
<dbReference type="InterPro" id="IPR013783">
    <property type="entry name" value="Ig-like_fold"/>
</dbReference>
<keyword evidence="2" id="KW-0812">Transmembrane</keyword>
<dbReference type="GO" id="GO:0005524">
    <property type="term" value="F:ATP binding"/>
    <property type="evidence" value="ECO:0007669"/>
    <property type="project" value="InterPro"/>
</dbReference>
<protein>
    <submittedName>
        <fullName evidence="10">Putative ephrin type-A receptor 3</fullName>
    </submittedName>
</protein>
<keyword evidence="3" id="KW-1133">Transmembrane helix</keyword>
<dbReference type="Proteomes" id="UP000230750">
    <property type="component" value="Unassembled WGS sequence"/>
</dbReference>
<dbReference type="PROSITE" id="PS50835">
    <property type="entry name" value="IG_LIKE"/>
    <property type="match status" value="1"/>
</dbReference>
<dbReference type="GO" id="GO:0004713">
    <property type="term" value="F:protein tyrosine kinase activity"/>
    <property type="evidence" value="ECO:0007669"/>
    <property type="project" value="InterPro"/>
</dbReference>
<evidence type="ECO:0000256" key="3">
    <source>
        <dbReference type="ARBA" id="ARBA00022989"/>
    </source>
</evidence>
<dbReference type="InterPro" id="IPR001245">
    <property type="entry name" value="Ser-Thr/Tyr_kinase_cat_dom"/>
</dbReference>
<gene>
    <name evidence="10" type="ORF">BSL78_25244</name>
</gene>
<accession>A0A2G8JQG8</accession>
<feature type="region of interest" description="Disordered" evidence="7">
    <location>
        <begin position="241"/>
        <end position="276"/>
    </location>
</feature>
<dbReference type="InterPro" id="IPR020635">
    <property type="entry name" value="Tyr_kinase_cat_dom"/>
</dbReference>
<dbReference type="EMBL" id="MRZV01001430">
    <property type="protein sequence ID" value="PIK37925.1"/>
    <property type="molecule type" value="Genomic_DNA"/>
</dbReference>
<feature type="domain" description="Ig-like" evidence="9">
    <location>
        <begin position="11"/>
        <end position="110"/>
    </location>
</feature>
<dbReference type="Gene3D" id="2.60.40.10">
    <property type="entry name" value="Immunoglobulins"/>
    <property type="match status" value="1"/>
</dbReference>
<dbReference type="PROSITE" id="PS50011">
    <property type="entry name" value="PROTEIN_KINASE_DOM"/>
    <property type="match status" value="1"/>
</dbReference>
<reference evidence="10 11" key="1">
    <citation type="journal article" date="2017" name="PLoS Biol.">
        <title>The sea cucumber genome provides insights into morphological evolution and visceral regeneration.</title>
        <authorList>
            <person name="Zhang X."/>
            <person name="Sun L."/>
            <person name="Yuan J."/>
            <person name="Sun Y."/>
            <person name="Gao Y."/>
            <person name="Zhang L."/>
            <person name="Li S."/>
            <person name="Dai H."/>
            <person name="Hamel J.F."/>
            <person name="Liu C."/>
            <person name="Yu Y."/>
            <person name="Liu S."/>
            <person name="Lin W."/>
            <person name="Guo K."/>
            <person name="Jin S."/>
            <person name="Xu P."/>
            <person name="Storey K.B."/>
            <person name="Huan P."/>
            <person name="Zhang T."/>
            <person name="Zhou Y."/>
            <person name="Zhang J."/>
            <person name="Lin C."/>
            <person name="Li X."/>
            <person name="Xing L."/>
            <person name="Huo D."/>
            <person name="Sun M."/>
            <person name="Wang L."/>
            <person name="Mercier A."/>
            <person name="Li F."/>
            <person name="Yang H."/>
            <person name="Xiang J."/>
        </authorList>
    </citation>
    <scope>NUCLEOTIDE SEQUENCE [LARGE SCALE GENOMIC DNA]</scope>
    <source>
        <strain evidence="10">Shaxun</strain>
        <tissue evidence="10">Muscle</tissue>
    </source>
</reference>
<evidence type="ECO:0000259" key="8">
    <source>
        <dbReference type="PROSITE" id="PS50011"/>
    </source>
</evidence>
<dbReference type="InterPro" id="IPR000719">
    <property type="entry name" value="Prot_kinase_dom"/>
</dbReference>
<comment type="caution">
    <text evidence="10">The sequence shown here is derived from an EMBL/GenBank/DDBJ whole genome shotgun (WGS) entry which is preliminary data.</text>
</comment>
<organism evidence="10 11">
    <name type="scientific">Stichopus japonicus</name>
    <name type="common">Sea cucumber</name>
    <dbReference type="NCBI Taxonomy" id="307972"/>
    <lineage>
        <taxon>Eukaryota</taxon>
        <taxon>Metazoa</taxon>
        <taxon>Echinodermata</taxon>
        <taxon>Eleutherozoa</taxon>
        <taxon>Echinozoa</taxon>
        <taxon>Holothuroidea</taxon>
        <taxon>Aspidochirotacea</taxon>
        <taxon>Aspidochirotida</taxon>
        <taxon>Stichopodidae</taxon>
        <taxon>Apostichopus</taxon>
    </lineage>
</organism>
<evidence type="ECO:0000256" key="6">
    <source>
        <dbReference type="ARBA" id="ARBA00023180"/>
    </source>
</evidence>
<proteinExistence type="predicted"/>
<feature type="compositionally biased region" description="Polar residues" evidence="7">
    <location>
        <begin position="255"/>
        <end position="273"/>
    </location>
</feature>
<dbReference type="Pfam" id="PF07714">
    <property type="entry name" value="PK_Tyr_Ser-Thr"/>
    <property type="match status" value="1"/>
</dbReference>
<evidence type="ECO:0000256" key="1">
    <source>
        <dbReference type="ARBA" id="ARBA00004167"/>
    </source>
</evidence>
<evidence type="ECO:0000313" key="10">
    <source>
        <dbReference type="EMBL" id="PIK37925.1"/>
    </source>
</evidence>
<evidence type="ECO:0000256" key="7">
    <source>
        <dbReference type="SAM" id="MobiDB-lite"/>
    </source>
</evidence>
<dbReference type="InterPro" id="IPR036179">
    <property type="entry name" value="Ig-like_dom_sf"/>
</dbReference>
<evidence type="ECO:0000256" key="4">
    <source>
        <dbReference type="ARBA" id="ARBA00023136"/>
    </source>
</evidence>
<dbReference type="InterPro" id="IPR013162">
    <property type="entry name" value="CD80_C2-set"/>
</dbReference>
<name>A0A2G8JQG8_STIJA</name>
<dbReference type="SMART" id="SM00219">
    <property type="entry name" value="TyrKc"/>
    <property type="match status" value="1"/>
</dbReference>
<dbReference type="SUPFAM" id="SSF56112">
    <property type="entry name" value="Protein kinase-like (PK-like)"/>
    <property type="match status" value="1"/>
</dbReference>
<dbReference type="Pfam" id="PF08205">
    <property type="entry name" value="C2-set_2"/>
    <property type="match status" value="1"/>
</dbReference>
<evidence type="ECO:0000313" key="11">
    <source>
        <dbReference type="Proteomes" id="UP000230750"/>
    </source>
</evidence>
<dbReference type="Gene3D" id="1.10.510.10">
    <property type="entry name" value="Transferase(Phosphotransferase) domain 1"/>
    <property type="match status" value="1"/>
</dbReference>
<keyword evidence="10" id="KW-0675">Receptor</keyword>
<comment type="subcellular location">
    <subcellularLocation>
        <location evidence="1">Membrane</location>
        <topology evidence="1">Single-pass membrane protein</topology>
    </subcellularLocation>
</comment>
<keyword evidence="11" id="KW-1185">Reference proteome</keyword>
<keyword evidence="6" id="KW-0325">Glycoprotein</keyword>
<evidence type="ECO:0000259" key="9">
    <source>
        <dbReference type="PROSITE" id="PS50835"/>
    </source>
</evidence>
<dbReference type="OrthoDB" id="5979581at2759"/>
<sequence length="544" mass="61155">MGCTQLAQVPPTMFLQVIDSKNVAIVQWVEQQHSITVICNAVAAKPRMSLSWTIGNERKNASSSSVTNDTTLFNTTSILHHVPTNEQEYISCTANFDGHTSGTGYNKTVMLNTYVVPTDLSIIINGQDSVDTVHLTGDDNLVKVTFRSFGGRPNSSLSCKLSDPNSSMTDMNISGIQDYTRHGNIFNLSLSFSFCFGPKKLRSSVLVNYKKLIWKLIYQGKSHYLSPGELGYRRLEKKLHEKKPKSELPDIPTGEQISQHSGSSESNYYSATKDSPGRERMFNEKDICLVLKMKKGRIYDRWMGTITVSRDVSKCGVLTALGDSVVKNKDVHWDDFVKRTLDLPQTDHLVKIEGIGIEKSFLYLITEHLVCDPLDSLITSDSSAQGELSSTLSVTEVMKMLAGILEGMEVLKSYGFLHPGLSTKKILYTKQGQCKLYDFCLAEDAPKIIAFKKTQESRHFAVDKEIKPGDTIIAPNLLWPERFLQLRNFLLFDCWSENCSLRPSIHQLRASFKTIFEKLIDHSFYEIPMATLYTPMVSSCVEEQ</sequence>
<evidence type="ECO:0000256" key="5">
    <source>
        <dbReference type="ARBA" id="ARBA00023157"/>
    </source>
</evidence>
<dbReference type="SUPFAM" id="SSF48726">
    <property type="entry name" value="Immunoglobulin"/>
    <property type="match status" value="1"/>
</dbReference>
<keyword evidence="5" id="KW-1015">Disulfide bond</keyword>
<dbReference type="InterPro" id="IPR011009">
    <property type="entry name" value="Kinase-like_dom_sf"/>
</dbReference>
<evidence type="ECO:0000256" key="2">
    <source>
        <dbReference type="ARBA" id="ARBA00022692"/>
    </source>
</evidence>
<dbReference type="GO" id="GO:0016020">
    <property type="term" value="C:membrane"/>
    <property type="evidence" value="ECO:0007669"/>
    <property type="project" value="UniProtKB-SubCell"/>
</dbReference>
<dbReference type="AlphaFoldDB" id="A0A2G8JQG8"/>
<feature type="domain" description="Protein kinase" evidence="8">
    <location>
        <begin position="284"/>
        <end position="544"/>
    </location>
</feature>